<dbReference type="OrthoDB" id="7067362at2"/>
<comment type="caution">
    <text evidence="2">The sequence shown here is derived from an EMBL/GenBank/DDBJ whole genome shotgun (WGS) entry which is preliminary data.</text>
</comment>
<dbReference type="Proteomes" id="UP000321583">
    <property type="component" value="Unassembled WGS sequence"/>
</dbReference>
<evidence type="ECO:0000313" key="2">
    <source>
        <dbReference type="EMBL" id="TWH03227.1"/>
    </source>
</evidence>
<evidence type="ECO:0008006" key="4">
    <source>
        <dbReference type="Google" id="ProtNLM"/>
    </source>
</evidence>
<keyword evidence="3" id="KW-1185">Reference proteome</keyword>
<proteinExistence type="predicted"/>
<sequence>MSKREFSHSRPLESGSRAALSYFWASACDLRLLNFVTDTVLTGDYGMRVLQDALDGKDGYKEFDPVKLAKNEPGPRTQAFRDSRQEFIEMFLSRAVDNFQVYVVEILREVLHKQPRILSSSKQELTLGYVLQFDSIDSLTKDWIEGKVASLSYDGFGDLEDWCQSRGIPILVPEGKREHIVELIATRNLIVHNRGIVDERYRKAVPATKFETGKQRALEVEDLLSAKDLLDYVVNATDGAVSAKFGLPQVEVRAEVSARSQKRWPRRSSNRPQPETQSLPSAPSEGGGG</sequence>
<dbReference type="RefSeq" id="WP_028914763.1">
    <property type="nucleotide sequence ID" value="NZ_VLJS01000117.1"/>
</dbReference>
<dbReference type="EMBL" id="VLJS01000117">
    <property type="protein sequence ID" value="TWH03227.1"/>
    <property type="molecule type" value="Genomic_DNA"/>
</dbReference>
<feature type="region of interest" description="Disordered" evidence="1">
    <location>
        <begin position="256"/>
        <end position="289"/>
    </location>
</feature>
<evidence type="ECO:0000313" key="3">
    <source>
        <dbReference type="Proteomes" id="UP000321583"/>
    </source>
</evidence>
<reference evidence="2 3" key="1">
    <citation type="submission" date="2019-07" db="EMBL/GenBank/DDBJ databases">
        <title>Genome sequencing of lignin-degrading bacterial isolates.</title>
        <authorList>
            <person name="Gladden J."/>
        </authorList>
    </citation>
    <scope>NUCLEOTIDE SEQUENCE [LARGE SCALE GENOMIC DNA]</scope>
    <source>
        <strain evidence="2 3">J19</strain>
    </source>
</reference>
<dbReference type="AlphaFoldDB" id="A0A562D0D5"/>
<organism evidence="2 3">
    <name type="scientific">Pseudoxanthomonas taiwanensis J19</name>
    <dbReference type="NCBI Taxonomy" id="935569"/>
    <lineage>
        <taxon>Bacteria</taxon>
        <taxon>Pseudomonadati</taxon>
        <taxon>Pseudomonadota</taxon>
        <taxon>Gammaproteobacteria</taxon>
        <taxon>Lysobacterales</taxon>
        <taxon>Lysobacteraceae</taxon>
        <taxon>Pseudoxanthomonas</taxon>
    </lineage>
</organism>
<feature type="compositionally biased region" description="Polar residues" evidence="1">
    <location>
        <begin position="270"/>
        <end position="281"/>
    </location>
</feature>
<dbReference type="PROSITE" id="PS51257">
    <property type="entry name" value="PROKAR_LIPOPROTEIN"/>
    <property type="match status" value="1"/>
</dbReference>
<protein>
    <recommendedName>
        <fullName evidence="4">RiboL-PSP-HEPN domain-containing protein</fullName>
    </recommendedName>
</protein>
<gene>
    <name evidence="2" type="ORF">L613_008300000070</name>
</gene>
<evidence type="ECO:0000256" key="1">
    <source>
        <dbReference type="SAM" id="MobiDB-lite"/>
    </source>
</evidence>
<name>A0A562D0D5_9GAMM</name>
<accession>A0A562D0D5</accession>
<feature type="compositionally biased region" description="Basic residues" evidence="1">
    <location>
        <begin position="260"/>
        <end position="269"/>
    </location>
</feature>